<evidence type="ECO:0000313" key="6">
    <source>
        <dbReference type="EMBL" id="PXX79090.1"/>
    </source>
</evidence>
<dbReference type="Pfam" id="PF01408">
    <property type="entry name" value="GFO_IDH_MocA"/>
    <property type="match status" value="1"/>
</dbReference>
<protein>
    <submittedName>
        <fullName evidence="5">Gfo/Idh/MocA family oxidoreductase</fullName>
    </submittedName>
    <submittedName>
        <fullName evidence="6">Putative dehydrogenase</fullName>
    </submittedName>
</protein>
<comment type="similarity">
    <text evidence="1">Belongs to the Gfo/Idh/MocA family.</text>
</comment>
<proteinExistence type="inferred from homology"/>
<name>A0A318KNA7_9FIRM</name>
<dbReference type="GO" id="GO:0000166">
    <property type="term" value="F:nucleotide binding"/>
    <property type="evidence" value="ECO:0007669"/>
    <property type="project" value="InterPro"/>
</dbReference>
<dbReference type="Pfam" id="PF22725">
    <property type="entry name" value="GFO_IDH_MocA_C3"/>
    <property type="match status" value="1"/>
</dbReference>
<dbReference type="SUPFAM" id="SSF51735">
    <property type="entry name" value="NAD(P)-binding Rossmann-fold domains"/>
    <property type="match status" value="1"/>
</dbReference>
<sequence>MIRLGILGAGNIAHRFMKGVQGAETFSVVSVYARKADKAKQFADDFNIQSYTDDLHQFLNHDELDAVYIATPNFLHFENVMQALRAGLHCMVEKPAFIEPAQALSAYQFAQEHNLILMEAMKVCYLPTTQKAKQWLNDGKIGKVIHMEASFCRKSDIDASHPIFDVQKGGGALFDVGCYALAMVRELLNEPNHVDAWFHLCASGVDDTAELLLTYQDTWASIQASFLLDKQNAAIIYGSEGTITIPDFWKSSRMELQRYDGLKESFICDQPSEFTPQINYFADLILGKVKSNASISGLLNCGIIKEAIEHGYNQN</sequence>
<dbReference type="GO" id="GO:0016491">
    <property type="term" value="F:oxidoreductase activity"/>
    <property type="evidence" value="ECO:0007669"/>
    <property type="project" value="UniProtKB-KW"/>
</dbReference>
<dbReference type="InterPro" id="IPR055170">
    <property type="entry name" value="GFO_IDH_MocA-like_dom"/>
</dbReference>
<dbReference type="InterPro" id="IPR036291">
    <property type="entry name" value="NAD(P)-bd_dom_sf"/>
</dbReference>
<reference evidence="5" key="2">
    <citation type="submission" date="2022-03" db="EMBL/GenBank/DDBJ databases">
        <title>First case of bacteraemia caused by Dielma fastidiosa in a patient hospitalised with diverticulitis.</title>
        <authorList>
            <person name="Forman-Ankjaer B."/>
            <person name="Hvid-Jensen F."/>
            <person name="Kobel C.M."/>
            <person name="Greve T."/>
        </authorList>
    </citation>
    <scope>NUCLEOTIDE SEQUENCE</scope>
    <source>
        <strain evidence="5">AUH_DF_2021</strain>
    </source>
</reference>
<dbReference type="PANTHER" id="PTHR22604:SF105">
    <property type="entry name" value="TRANS-1,2-DIHYDROBENZENE-1,2-DIOL DEHYDROGENASE"/>
    <property type="match status" value="1"/>
</dbReference>
<dbReference type="STRING" id="1034346.GCA_000313565_01263"/>
<dbReference type="PANTHER" id="PTHR22604">
    <property type="entry name" value="OXIDOREDUCTASES"/>
    <property type="match status" value="1"/>
</dbReference>
<gene>
    <name evidence="6" type="ORF">DES51_106209</name>
    <name evidence="5" type="ORF">MQE39_06115</name>
</gene>
<dbReference type="InterPro" id="IPR000683">
    <property type="entry name" value="Gfo/Idh/MocA-like_OxRdtase_N"/>
</dbReference>
<accession>A0A318KNA7</accession>
<organism evidence="6 7">
    <name type="scientific">Dielma fastidiosa</name>
    <dbReference type="NCBI Taxonomy" id="1034346"/>
    <lineage>
        <taxon>Bacteria</taxon>
        <taxon>Bacillati</taxon>
        <taxon>Bacillota</taxon>
        <taxon>Erysipelotrichia</taxon>
        <taxon>Erysipelotrichales</taxon>
        <taxon>Erysipelotrichaceae</taxon>
        <taxon>Dielma</taxon>
    </lineage>
</organism>
<evidence type="ECO:0000256" key="2">
    <source>
        <dbReference type="ARBA" id="ARBA00023002"/>
    </source>
</evidence>
<dbReference type="EMBL" id="QJKH01000006">
    <property type="protein sequence ID" value="PXX79090.1"/>
    <property type="molecule type" value="Genomic_DNA"/>
</dbReference>
<dbReference type="InterPro" id="IPR050984">
    <property type="entry name" value="Gfo/Idh/MocA_domain"/>
</dbReference>
<keyword evidence="7" id="KW-1185">Reference proteome</keyword>
<evidence type="ECO:0000256" key="1">
    <source>
        <dbReference type="ARBA" id="ARBA00010928"/>
    </source>
</evidence>
<dbReference type="Gene3D" id="3.40.50.720">
    <property type="entry name" value="NAD(P)-binding Rossmann-like Domain"/>
    <property type="match status" value="1"/>
</dbReference>
<dbReference type="Proteomes" id="UP000247612">
    <property type="component" value="Unassembled WGS sequence"/>
</dbReference>
<dbReference type="SUPFAM" id="SSF55347">
    <property type="entry name" value="Glyceraldehyde-3-phosphate dehydrogenase-like, C-terminal domain"/>
    <property type="match status" value="1"/>
</dbReference>
<reference evidence="6 7" key="1">
    <citation type="submission" date="2018-05" db="EMBL/GenBank/DDBJ databases">
        <title>Genomic Encyclopedia of Type Strains, Phase IV (KMG-IV): sequencing the most valuable type-strain genomes for metagenomic binning, comparative biology and taxonomic classification.</title>
        <authorList>
            <person name="Goeker M."/>
        </authorList>
    </citation>
    <scope>NUCLEOTIDE SEQUENCE [LARGE SCALE GENOMIC DNA]</scope>
    <source>
        <strain evidence="6 7">JC118</strain>
    </source>
</reference>
<feature type="domain" description="GFO/IDH/MocA-like oxidoreductase" evidence="4">
    <location>
        <begin position="130"/>
        <end position="243"/>
    </location>
</feature>
<dbReference type="Gene3D" id="3.30.360.10">
    <property type="entry name" value="Dihydrodipicolinate Reductase, domain 2"/>
    <property type="match status" value="1"/>
</dbReference>
<evidence type="ECO:0000313" key="5">
    <source>
        <dbReference type="EMBL" id="MDY5167699.1"/>
    </source>
</evidence>
<keyword evidence="2" id="KW-0560">Oxidoreductase</keyword>
<dbReference type="RefSeq" id="WP_022937578.1">
    <property type="nucleotide sequence ID" value="NZ_BAABZA010000001.1"/>
</dbReference>
<evidence type="ECO:0000259" key="3">
    <source>
        <dbReference type="Pfam" id="PF01408"/>
    </source>
</evidence>
<evidence type="ECO:0000259" key="4">
    <source>
        <dbReference type="Pfam" id="PF22725"/>
    </source>
</evidence>
<dbReference type="EMBL" id="JALDAW010000011">
    <property type="protein sequence ID" value="MDY5167699.1"/>
    <property type="molecule type" value="Genomic_DNA"/>
</dbReference>
<dbReference type="AlphaFoldDB" id="A0A318KNA7"/>
<evidence type="ECO:0000313" key="7">
    <source>
        <dbReference type="Proteomes" id="UP000247612"/>
    </source>
</evidence>
<dbReference type="Proteomes" id="UP001276902">
    <property type="component" value="Unassembled WGS sequence"/>
</dbReference>
<comment type="caution">
    <text evidence="6">The sequence shown here is derived from an EMBL/GenBank/DDBJ whole genome shotgun (WGS) entry which is preliminary data.</text>
</comment>
<feature type="domain" description="Gfo/Idh/MocA-like oxidoreductase N-terminal" evidence="3">
    <location>
        <begin position="2"/>
        <end position="119"/>
    </location>
</feature>